<dbReference type="SUPFAM" id="SSF56935">
    <property type="entry name" value="Porins"/>
    <property type="match status" value="1"/>
</dbReference>
<accession>Q217A3</accession>
<evidence type="ECO:0000259" key="16">
    <source>
        <dbReference type="SMART" id="SM00965"/>
    </source>
</evidence>
<keyword evidence="3 14" id="KW-0813">Transport</keyword>
<feature type="domain" description="Secretin/TonB short N-terminal" evidence="16">
    <location>
        <begin position="81"/>
        <end position="132"/>
    </location>
</feature>
<dbReference type="SMART" id="SM00965">
    <property type="entry name" value="STN"/>
    <property type="match status" value="1"/>
</dbReference>
<keyword evidence="7" id="KW-0732">Signal</keyword>
<dbReference type="Pfam" id="PF00593">
    <property type="entry name" value="TonB_dep_Rec_b-barrel"/>
    <property type="match status" value="1"/>
</dbReference>
<evidence type="ECO:0000256" key="10">
    <source>
        <dbReference type="ARBA" id="ARBA00023077"/>
    </source>
</evidence>
<keyword evidence="13 14" id="KW-0998">Cell outer membrane</keyword>
<dbReference type="Pfam" id="PF07660">
    <property type="entry name" value="STN"/>
    <property type="match status" value="1"/>
</dbReference>
<dbReference type="GO" id="GO:0038023">
    <property type="term" value="F:signaling receptor activity"/>
    <property type="evidence" value="ECO:0007669"/>
    <property type="project" value="InterPro"/>
</dbReference>
<dbReference type="HOGENOM" id="CLU_008287_9_0_5"/>
<keyword evidence="5" id="KW-0410">Iron transport</keyword>
<keyword evidence="4 14" id="KW-1134">Transmembrane beta strand</keyword>
<keyword evidence="11 14" id="KW-0472">Membrane</keyword>
<dbReference type="FunFam" id="2.40.170.20:FF:000005">
    <property type="entry name" value="TonB-dependent siderophore receptor"/>
    <property type="match status" value="1"/>
</dbReference>
<evidence type="ECO:0000256" key="11">
    <source>
        <dbReference type="ARBA" id="ARBA00023136"/>
    </source>
</evidence>
<dbReference type="GO" id="GO:0015344">
    <property type="term" value="F:siderophore uptake transmembrane transporter activity"/>
    <property type="evidence" value="ECO:0007669"/>
    <property type="project" value="TreeGrafter"/>
</dbReference>
<evidence type="ECO:0000256" key="13">
    <source>
        <dbReference type="ARBA" id="ARBA00023237"/>
    </source>
</evidence>
<dbReference type="InterPro" id="IPR036942">
    <property type="entry name" value="Beta-barrel_TonB_sf"/>
</dbReference>
<evidence type="ECO:0000256" key="7">
    <source>
        <dbReference type="ARBA" id="ARBA00022729"/>
    </source>
</evidence>
<dbReference type="STRING" id="316056.RPC_1976"/>
<evidence type="ECO:0000256" key="6">
    <source>
        <dbReference type="ARBA" id="ARBA00022692"/>
    </source>
</evidence>
<organism evidence="17">
    <name type="scientific">Rhodopseudomonas palustris (strain BisB18)</name>
    <dbReference type="NCBI Taxonomy" id="316056"/>
    <lineage>
        <taxon>Bacteria</taxon>
        <taxon>Pseudomonadati</taxon>
        <taxon>Pseudomonadota</taxon>
        <taxon>Alphaproteobacteria</taxon>
        <taxon>Hyphomicrobiales</taxon>
        <taxon>Nitrobacteraceae</taxon>
        <taxon>Rhodopseudomonas</taxon>
    </lineage>
</organism>
<dbReference type="PROSITE" id="PS52016">
    <property type="entry name" value="TONB_DEPENDENT_REC_3"/>
    <property type="match status" value="1"/>
</dbReference>
<dbReference type="AlphaFoldDB" id="Q217A3"/>
<protein>
    <submittedName>
        <fullName evidence="17">TonB-dependent siderophore receptor</fullName>
    </submittedName>
</protein>
<dbReference type="OrthoDB" id="9760333at2"/>
<evidence type="ECO:0000256" key="15">
    <source>
        <dbReference type="RuleBase" id="RU003357"/>
    </source>
</evidence>
<dbReference type="InterPro" id="IPR012910">
    <property type="entry name" value="Plug_dom"/>
</dbReference>
<evidence type="ECO:0000256" key="8">
    <source>
        <dbReference type="ARBA" id="ARBA00023004"/>
    </source>
</evidence>
<comment type="similarity">
    <text evidence="2 14 15">Belongs to the TonB-dependent receptor family.</text>
</comment>
<dbReference type="KEGG" id="rpc:RPC_1976"/>
<dbReference type="InterPro" id="IPR000531">
    <property type="entry name" value="Beta-barrel_TonB"/>
</dbReference>
<keyword evidence="8" id="KW-0408">Iron</keyword>
<dbReference type="CDD" id="cd01347">
    <property type="entry name" value="ligand_gated_channel"/>
    <property type="match status" value="1"/>
</dbReference>
<dbReference type="GO" id="GO:0015891">
    <property type="term" value="P:siderophore transport"/>
    <property type="evidence" value="ECO:0007669"/>
    <property type="project" value="InterPro"/>
</dbReference>
<dbReference type="PANTHER" id="PTHR32552">
    <property type="entry name" value="FERRICHROME IRON RECEPTOR-RELATED"/>
    <property type="match status" value="1"/>
</dbReference>
<dbReference type="FunFam" id="2.170.130.10:FF:000001">
    <property type="entry name" value="Catecholate siderophore TonB-dependent receptor"/>
    <property type="match status" value="1"/>
</dbReference>
<keyword evidence="10 15" id="KW-0798">TonB box</keyword>
<dbReference type="Gene3D" id="3.55.50.30">
    <property type="match status" value="1"/>
</dbReference>
<dbReference type="InterPro" id="IPR037066">
    <property type="entry name" value="Plug_dom_sf"/>
</dbReference>
<comment type="subcellular location">
    <subcellularLocation>
        <location evidence="1 14">Cell outer membrane</location>
        <topology evidence="1 14">Multi-pass membrane protein</topology>
    </subcellularLocation>
</comment>
<keyword evidence="9" id="KW-0406">Ion transport</keyword>
<evidence type="ECO:0000256" key="14">
    <source>
        <dbReference type="PROSITE-ProRule" id="PRU01360"/>
    </source>
</evidence>
<evidence type="ECO:0000256" key="3">
    <source>
        <dbReference type="ARBA" id="ARBA00022448"/>
    </source>
</evidence>
<name>Q217A3_RHOPB</name>
<dbReference type="InterPro" id="IPR011662">
    <property type="entry name" value="Secretin/TonB_short_N"/>
</dbReference>
<evidence type="ECO:0000313" key="17">
    <source>
        <dbReference type="EMBL" id="ABD87533.1"/>
    </source>
</evidence>
<evidence type="ECO:0000256" key="12">
    <source>
        <dbReference type="ARBA" id="ARBA00023170"/>
    </source>
</evidence>
<dbReference type="Gene3D" id="2.40.170.20">
    <property type="entry name" value="TonB-dependent receptor, beta-barrel domain"/>
    <property type="match status" value="1"/>
</dbReference>
<dbReference type="InterPro" id="IPR010105">
    <property type="entry name" value="TonB_sidphr_rcpt"/>
</dbReference>
<evidence type="ECO:0000256" key="1">
    <source>
        <dbReference type="ARBA" id="ARBA00004571"/>
    </source>
</evidence>
<gene>
    <name evidence="17" type="ordered locus">RPC_1976</name>
</gene>
<evidence type="ECO:0000256" key="9">
    <source>
        <dbReference type="ARBA" id="ARBA00023065"/>
    </source>
</evidence>
<sequence>MEFGFGVGASNAINNDRVTKRARRLLPTLISTTMLGSASLFAATAATAQQAQPPAAQLVTLAIPAQPLASAIAAFIRTTGWEVGYSSQIVGGKTSSAVSGVMPPQRALQTLLAGTGLRVRATGPTTVALVDPRMTAIDAIAGDGVIAIDTINVDGQSAFEHVDGYVAQNASTGMKGDIPILQTPQAISVVTSDQIKDQGAQSINEALRYTAGVRTEASGSQALDNPLYVRGFLQSSLDTYQDGLRSVTPGYFGFFATDPYGLERVEVLKGPTSVLFGQQTPGGLINAVSKRPTANPVNEIELTYGSFNHAQTAFDIGGASPDKSLLYRFVGLGRNADTQVDYVKNDRVYFAPSVTWLPNPDTNLTVLTSYQRNEGDFYAQVPAAAVLLPNRYGHIPFSRFLGEPSWEGETSERTALGYELEHRFNETVKFEQNFRYTHMTNHRQYLQASGALVNERTLNRRYTLRDIDSDAVTVDNRLRFNFDTGPIEHKAIVGLDYLWGTSHWLEQSGAAASIDIFNPVYGAVVNTNAYTSRSLQDITASQAGLYLQDQLKLDKWLLTLGVRQDWAWRDTDNLIANSSRSQDDGDFTKRAGLTYLSKFGLAPYISYAESFTPVVGTDRLGNSYLPETGQQYEVGVKYQPTGYNSFVTLSAFDLRRQNVQTIDPVNTNYSVQTGEVRVQGVEIEAVASLDSGWSLTAAYTYTDAEITKTNTAGQIGNTPYRVPAHSASLWLNYEFQTAALAGFAVGGGVRYIGETWGDDANSFRVPEFTLVDAALRYDLGKKFLAMKGFTASVNVTNLFDKYYVPACFTVNACNYGSSRTIMGKLAYRW</sequence>
<dbReference type="NCBIfam" id="TIGR01783">
    <property type="entry name" value="TonB-siderophor"/>
    <property type="match status" value="1"/>
</dbReference>
<keyword evidence="12 17" id="KW-0675">Receptor</keyword>
<dbReference type="Gene3D" id="2.170.130.10">
    <property type="entry name" value="TonB-dependent receptor, plug domain"/>
    <property type="match status" value="1"/>
</dbReference>
<dbReference type="EMBL" id="CP000301">
    <property type="protein sequence ID" value="ABD87533.1"/>
    <property type="molecule type" value="Genomic_DNA"/>
</dbReference>
<reference evidence="17" key="1">
    <citation type="submission" date="2006-03" db="EMBL/GenBank/DDBJ databases">
        <title>Complete sequence of Rhodopseudomonas palustris BisB18.</title>
        <authorList>
            <consortium name="US DOE Joint Genome Institute"/>
            <person name="Copeland A."/>
            <person name="Lucas S."/>
            <person name="Lapidus A."/>
            <person name="Barry K."/>
            <person name="Detter J.C."/>
            <person name="Glavina del Rio T."/>
            <person name="Hammon N."/>
            <person name="Israni S."/>
            <person name="Dalin E."/>
            <person name="Tice H."/>
            <person name="Pitluck S."/>
            <person name="Chain P."/>
            <person name="Malfatti S."/>
            <person name="Shin M."/>
            <person name="Vergez L."/>
            <person name="Schmutz J."/>
            <person name="Larimer F."/>
            <person name="Land M."/>
            <person name="Hauser L."/>
            <person name="Pelletier D.A."/>
            <person name="Kyrpides N."/>
            <person name="Anderson I."/>
            <person name="Oda Y."/>
            <person name="Harwood C.S."/>
            <person name="Richardson P."/>
        </authorList>
    </citation>
    <scope>NUCLEOTIDE SEQUENCE [LARGE SCALE GENOMIC DNA]</scope>
    <source>
        <strain evidence="17">BisB18</strain>
    </source>
</reference>
<dbReference type="Pfam" id="PF07715">
    <property type="entry name" value="Plug"/>
    <property type="match status" value="1"/>
</dbReference>
<dbReference type="InterPro" id="IPR039426">
    <property type="entry name" value="TonB-dep_rcpt-like"/>
</dbReference>
<dbReference type="PANTHER" id="PTHR32552:SF68">
    <property type="entry name" value="FERRICHROME OUTER MEMBRANE TRANSPORTER_PHAGE RECEPTOR"/>
    <property type="match status" value="1"/>
</dbReference>
<evidence type="ECO:0000256" key="4">
    <source>
        <dbReference type="ARBA" id="ARBA00022452"/>
    </source>
</evidence>
<keyword evidence="6 14" id="KW-0812">Transmembrane</keyword>
<proteinExistence type="inferred from homology"/>
<dbReference type="GO" id="GO:0009279">
    <property type="term" value="C:cell outer membrane"/>
    <property type="evidence" value="ECO:0007669"/>
    <property type="project" value="UniProtKB-SubCell"/>
</dbReference>
<evidence type="ECO:0000256" key="2">
    <source>
        <dbReference type="ARBA" id="ARBA00009810"/>
    </source>
</evidence>
<evidence type="ECO:0000256" key="5">
    <source>
        <dbReference type="ARBA" id="ARBA00022496"/>
    </source>
</evidence>
<dbReference type="eggNOG" id="COG4773">
    <property type="taxonomic scope" value="Bacteria"/>
</dbReference>